<feature type="transmembrane region" description="Helical" evidence="9">
    <location>
        <begin position="357"/>
        <end position="380"/>
    </location>
</feature>
<feature type="domain" description="Cation/H+ exchanger transmembrane" evidence="10">
    <location>
        <begin position="26"/>
        <end position="368"/>
    </location>
</feature>
<comment type="subcellular location">
    <subcellularLocation>
        <location evidence="1">Membrane</location>
        <topology evidence="1">Multi-pass membrane protein</topology>
    </subcellularLocation>
</comment>
<sequence length="391" mass="42320">MHEAQNPIFFSLFLIFTGAAIFATAALYARQALPIAYIVLGVLIGPFGFALIDNAAAIEQMAQIGIMFLLFLLGLDLSPQRLIQMLRKATVIMLGTSLVFALLGSGIALFFGYTLGESLLIGMAMTFSSTIIGLKLLPTRTLHHQHTGEIIISILLLQDLLAIAILLLVEGLGGRGSTLQGFSLLIIALPVLLGFAYLMSRYVLVPLIVRFESIREYIFLIAIGWCLCISEVAALLELSYAIGAFIGGVALATSPIALYIADSLKPLRDFFLVLFFFSLGAGFDLGMLTEVLLPTLVLSAVLLMAKPLVFSVFLQWAGEKASIAMEVGIRLGQVSEFALLIAVLAQQNGLISREAAYLVQATTLLTFVASTYYLVLTYPTPVAISDRLRRD</sequence>
<dbReference type="GO" id="GO:0016020">
    <property type="term" value="C:membrane"/>
    <property type="evidence" value="ECO:0007669"/>
    <property type="project" value="UniProtKB-SubCell"/>
</dbReference>
<feature type="transmembrane region" description="Helical" evidence="9">
    <location>
        <begin position="295"/>
        <end position="315"/>
    </location>
</feature>
<dbReference type="Proteomes" id="UP000229278">
    <property type="component" value="Unassembled WGS sequence"/>
</dbReference>
<evidence type="ECO:0000313" key="11">
    <source>
        <dbReference type="EMBL" id="PIE82682.1"/>
    </source>
</evidence>
<feature type="transmembrane region" description="Helical" evidence="9">
    <location>
        <begin position="181"/>
        <end position="205"/>
    </location>
</feature>
<comment type="similarity">
    <text evidence="2">Belongs to the monovalent cation:proton antiporter 2 (CPA2) transporter (TC 2.A.37) family.</text>
</comment>
<keyword evidence="6 9" id="KW-1133">Transmembrane helix</keyword>
<feature type="transmembrane region" description="Helical" evidence="9">
    <location>
        <begin position="217"/>
        <end position="236"/>
    </location>
</feature>
<feature type="transmembrane region" description="Helical" evidence="9">
    <location>
        <begin position="35"/>
        <end position="52"/>
    </location>
</feature>
<feature type="transmembrane region" description="Helical" evidence="9">
    <location>
        <begin position="242"/>
        <end position="261"/>
    </location>
</feature>
<gene>
    <name evidence="11" type="ORF">CSA09_05590</name>
</gene>
<evidence type="ECO:0000256" key="1">
    <source>
        <dbReference type="ARBA" id="ARBA00004141"/>
    </source>
</evidence>
<evidence type="ECO:0000313" key="12">
    <source>
        <dbReference type="Proteomes" id="UP000229278"/>
    </source>
</evidence>
<dbReference type="Pfam" id="PF00999">
    <property type="entry name" value="Na_H_Exchanger"/>
    <property type="match status" value="1"/>
</dbReference>
<organism evidence="11 12">
    <name type="scientific">Candidatus Contendibacter odensensis</name>
    <dbReference type="NCBI Taxonomy" id="1400860"/>
    <lineage>
        <taxon>Bacteria</taxon>
        <taxon>Pseudomonadati</taxon>
        <taxon>Pseudomonadota</taxon>
        <taxon>Gammaproteobacteria</taxon>
        <taxon>Candidatus Competibacteraceae</taxon>
        <taxon>Candidatus Contendibacter</taxon>
    </lineage>
</organism>
<evidence type="ECO:0000256" key="8">
    <source>
        <dbReference type="ARBA" id="ARBA00023136"/>
    </source>
</evidence>
<dbReference type="GO" id="GO:0015297">
    <property type="term" value="F:antiporter activity"/>
    <property type="evidence" value="ECO:0007669"/>
    <property type="project" value="UniProtKB-KW"/>
</dbReference>
<evidence type="ECO:0000256" key="4">
    <source>
        <dbReference type="ARBA" id="ARBA00022449"/>
    </source>
</evidence>
<protein>
    <submittedName>
        <fullName evidence="11">Sodium:proton antiporter</fullName>
    </submittedName>
</protein>
<evidence type="ECO:0000256" key="3">
    <source>
        <dbReference type="ARBA" id="ARBA00022448"/>
    </source>
</evidence>
<dbReference type="Gene3D" id="1.20.1530.20">
    <property type="match status" value="1"/>
</dbReference>
<feature type="transmembrane region" description="Helical" evidence="9">
    <location>
        <begin position="119"/>
        <end position="138"/>
    </location>
</feature>
<keyword evidence="4" id="KW-0050">Antiport</keyword>
<evidence type="ECO:0000256" key="5">
    <source>
        <dbReference type="ARBA" id="ARBA00022692"/>
    </source>
</evidence>
<comment type="caution">
    <text evidence="11">The sequence shown here is derived from an EMBL/GenBank/DDBJ whole genome shotgun (WGS) entry which is preliminary data.</text>
</comment>
<evidence type="ECO:0000256" key="9">
    <source>
        <dbReference type="SAM" id="Phobius"/>
    </source>
</evidence>
<dbReference type="InterPro" id="IPR006153">
    <property type="entry name" value="Cation/H_exchanger_TM"/>
</dbReference>
<keyword evidence="5 9" id="KW-0812">Transmembrane</keyword>
<feature type="transmembrane region" description="Helical" evidence="9">
    <location>
        <begin position="89"/>
        <end position="113"/>
    </location>
</feature>
<evidence type="ECO:0000259" key="10">
    <source>
        <dbReference type="Pfam" id="PF00999"/>
    </source>
</evidence>
<feature type="transmembrane region" description="Helical" evidence="9">
    <location>
        <begin position="150"/>
        <end position="169"/>
    </location>
</feature>
<reference evidence="11 12" key="1">
    <citation type="submission" date="2017-10" db="EMBL/GenBank/DDBJ databases">
        <title>Novel microbial diversity and functional potential in the marine mammal oral microbiome.</title>
        <authorList>
            <person name="Dudek N.K."/>
            <person name="Sun C.L."/>
            <person name="Burstein D."/>
            <person name="Kantor R.S."/>
            <person name="Aliaga Goltsman D.S."/>
            <person name="Bik E.M."/>
            <person name="Thomas B.C."/>
            <person name="Banfield J.F."/>
            <person name="Relman D.A."/>
        </authorList>
    </citation>
    <scope>NUCLEOTIDE SEQUENCE [LARGE SCALE GENOMIC DNA]</scope>
    <source>
        <strain evidence="11">DOLJORAL78_50_517</strain>
    </source>
</reference>
<dbReference type="AlphaFoldDB" id="A0A2G6PDS6"/>
<dbReference type="PANTHER" id="PTHR42751:SF3">
    <property type="entry name" value="SODIUM_GLUTAMATE SYMPORTER"/>
    <property type="match status" value="1"/>
</dbReference>
<feature type="transmembrane region" description="Helical" evidence="9">
    <location>
        <begin position="6"/>
        <end position="28"/>
    </location>
</feature>
<dbReference type="PANTHER" id="PTHR42751">
    <property type="entry name" value="SODIUM/HYDROGEN EXCHANGER FAMILY/TRKA DOMAIN PROTEIN"/>
    <property type="match status" value="1"/>
</dbReference>
<keyword evidence="3" id="KW-0813">Transport</keyword>
<keyword evidence="7" id="KW-0406">Ion transport</keyword>
<proteinExistence type="inferred from homology"/>
<dbReference type="GO" id="GO:1902600">
    <property type="term" value="P:proton transmembrane transport"/>
    <property type="evidence" value="ECO:0007669"/>
    <property type="project" value="InterPro"/>
</dbReference>
<accession>A0A2G6PDS6</accession>
<dbReference type="EMBL" id="PDTV01000014">
    <property type="protein sequence ID" value="PIE82682.1"/>
    <property type="molecule type" value="Genomic_DNA"/>
</dbReference>
<dbReference type="InterPro" id="IPR038770">
    <property type="entry name" value="Na+/solute_symporter_sf"/>
</dbReference>
<name>A0A2G6PDS6_9GAMM</name>
<feature type="transmembrane region" description="Helical" evidence="9">
    <location>
        <begin position="327"/>
        <end position="345"/>
    </location>
</feature>
<keyword evidence="8 9" id="KW-0472">Membrane</keyword>
<evidence type="ECO:0000256" key="7">
    <source>
        <dbReference type="ARBA" id="ARBA00023065"/>
    </source>
</evidence>
<evidence type="ECO:0000256" key="6">
    <source>
        <dbReference type="ARBA" id="ARBA00022989"/>
    </source>
</evidence>
<evidence type="ECO:0000256" key="2">
    <source>
        <dbReference type="ARBA" id="ARBA00005551"/>
    </source>
</evidence>
<feature type="transmembrane region" description="Helical" evidence="9">
    <location>
        <begin position="270"/>
        <end position="289"/>
    </location>
</feature>